<dbReference type="AlphaFoldDB" id="A0A1U9V2D2"/>
<protein>
    <recommendedName>
        <fullName evidence="6">SURF1-like protein</fullName>
    </recommendedName>
</protein>
<evidence type="ECO:0000256" key="7">
    <source>
        <dbReference type="SAM" id="MobiDB-lite"/>
    </source>
</evidence>
<sequence length="282" mass="30192">MTGSTQDRPAPVKSARPDSARPETARPLSPAWLAVLGIFAAAAIAGLVALGNWQIERRAWKLGLIAQVAERVHAPPVAAPAPAAWPALNKATGEYRRIRASGTFVDDKQTLVQAVTEQGGGYWVVTPLRMADGSTVLVNRGFVTEPFRGRVAPAGGATREVLGLLRMSEPGTGFLRHNDAAHDQWFSRDVLAIAARRGLDHVAPYFIDAEAVPPPAGADPQAWPVGGLTVTVFTNNHLSYALTWYGLALMVAAAAAYLGREEYRKRVHARQLRGSSPDNSHG</sequence>
<evidence type="ECO:0000256" key="2">
    <source>
        <dbReference type="ARBA" id="ARBA00007165"/>
    </source>
</evidence>
<feature type="compositionally biased region" description="Basic and acidic residues" evidence="7">
    <location>
        <begin position="15"/>
        <end position="24"/>
    </location>
</feature>
<gene>
    <name evidence="8" type="ORF">BJN34_34820</name>
</gene>
<feature type="region of interest" description="Disordered" evidence="7">
    <location>
        <begin position="1"/>
        <end position="24"/>
    </location>
</feature>
<dbReference type="PANTHER" id="PTHR23427">
    <property type="entry name" value="SURFEIT LOCUS PROTEIN"/>
    <property type="match status" value="1"/>
</dbReference>
<dbReference type="Proteomes" id="UP000189627">
    <property type="component" value="Chromosome 2"/>
</dbReference>
<dbReference type="OrthoDB" id="9807214at2"/>
<feature type="transmembrane region" description="Helical" evidence="6">
    <location>
        <begin position="31"/>
        <end position="53"/>
    </location>
</feature>
<name>A0A1U9V2D2_CUPNE</name>
<keyword evidence="5 6" id="KW-0472">Membrane</keyword>
<dbReference type="PANTHER" id="PTHR23427:SF2">
    <property type="entry name" value="SURFEIT LOCUS PROTEIN 1"/>
    <property type="match status" value="1"/>
</dbReference>
<dbReference type="Pfam" id="PF02104">
    <property type="entry name" value="SURF1"/>
    <property type="match status" value="1"/>
</dbReference>
<evidence type="ECO:0000313" key="8">
    <source>
        <dbReference type="EMBL" id="AQV99053.1"/>
    </source>
</evidence>
<evidence type="ECO:0000256" key="3">
    <source>
        <dbReference type="ARBA" id="ARBA00022692"/>
    </source>
</evidence>
<organism evidence="8 9">
    <name type="scientific">Cupriavidus necator</name>
    <name type="common">Alcaligenes eutrophus</name>
    <name type="synonym">Ralstonia eutropha</name>
    <dbReference type="NCBI Taxonomy" id="106590"/>
    <lineage>
        <taxon>Bacteria</taxon>
        <taxon>Pseudomonadati</taxon>
        <taxon>Pseudomonadota</taxon>
        <taxon>Betaproteobacteria</taxon>
        <taxon>Burkholderiales</taxon>
        <taxon>Burkholderiaceae</taxon>
        <taxon>Cupriavidus</taxon>
    </lineage>
</organism>
<evidence type="ECO:0000313" key="9">
    <source>
        <dbReference type="Proteomes" id="UP000189627"/>
    </source>
</evidence>
<evidence type="ECO:0000256" key="6">
    <source>
        <dbReference type="RuleBase" id="RU363076"/>
    </source>
</evidence>
<keyword evidence="6" id="KW-1003">Cell membrane</keyword>
<dbReference type="CDD" id="cd06662">
    <property type="entry name" value="SURF1"/>
    <property type="match status" value="1"/>
</dbReference>
<dbReference type="InterPro" id="IPR045214">
    <property type="entry name" value="Surf1/Surf4"/>
</dbReference>
<dbReference type="PROSITE" id="PS50895">
    <property type="entry name" value="SURF1"/>
    <property type="match status" value="1"/>
</dbReference>
<feature type="transmembrane region" description="Helical" evidence="6">
    <location>
        <begin position="238"/>
        <end position="258"/>
    </location>
</feature>
<evidence type="ECO:0000256" key="5">
    <source>
        <dbReference type="ARBA" id="ARBA00023136"/>
    </source>
</evidence>
<accession>A0A1U9V2D2</accession>
<keyword evidence="3 6" id="KW-0812">Transmembrane</keyword>
<evidence type="ECO:0000256" key="1">
    <source>
        <dbReference type="ARBA" id="ARBA00004370"/>
    </source>
</evidence>
<dbReference type="InterPro" id="IPR002994">
    <property type="entry name" value="Surf1/Shy1"/>
</dbReference>
<dbReference type="RefSeq" id="WP_078201245.1">
    <property type="nucleotide sequence ID" value="NZ_CP017758.1"/>
</dbReference>
<comment type="similarity">
    <text evidence="2 6">Belongs to the SURF1 family.</text>
</comment>
<dbReference type="KEGG" id="cuh:BJN34_34820"/>
<proteinExistence type="inferred from homology"/>
<comment type="subcellular location">
    <subcellularLocation>
        <location evidence="6">Cell membrane</location>
        <topology evidence="6">Multi-pass membrane protein</topology>
    </subcellularLocation>
    <subcellularLocation>
        <location evidence="1">Membrane</location>
    </subcellularLocation>
</comment>
<evidence type="ECO:0000256" key="4">
    <source>
        <dbReference type="ARBA" id="ARBA00022989"/>
    </source>
</evidence>
<keyword evidence="4 6" id="KW-1133">Transmembrane helix</keyword>
<reference evidence="9" key="1">
    <citation type="submission" date="2017-02" db="EMBL/GenBank/DDBJ databases">
        <title>Complete genome sequence of Cupriavidus necator strain NH9, a 3-chlorobenzoate degrader.</title>
        <authorList>
            <person name="Moriuchi R."/>
            <person name="Dohra H."/>
            <person name="Ogawa N."/>
        </authorList>
    </citation>
    <scope>NUCLEOTIDE SEQUENCE [LARGE SCALE GENOMIC DNA]</scope>
    <source>
        <strain evidence="9">NH9</strain>
    </source>
</reference>
<dbReference type="GO" id="GO:0005886">
    <property type="term" value="C:plasma membrane"/>
    <property type="evidence" value="ECO:0007669"/>
    <property type="project" value="UniProtKB-SubCell"/>
</dbReference>
<dbReference type="EMBL" id="CP017758">
    <property type="protein sequence ID" value="AQV99053.1"/>
    <property type="molecule type" value="Genomic_DNA"/>
</dbReference>